<keyword evidence="5" id="KW-0675">Receptor</keyword>
<dbReference type="SMART" id="SM00208">
    <property type="entry name" value="TNFR"/>
    <property type="match status" value="2"/>
</dbReference>
<dbReference type="InterPro" id="IPR052135">
    <property type="entry name" value="TNFRSF5"/>
</dbReference>
<feature type="domain" description="TNFR-Cys" evidence="4">
    <location>
        <begin position="115"/>
        <end position="153"/>
    </location>
</feature>
<dbReference type="Pfam" id="PF00020">
    <property type="entry name" value="TNFR_c6"/>
    <property type="match status" value="1"/>
</dbReference>
<dbReference type="PANTHER" id="PTHR46875">
    <property type="entry name" value="TUMOR NECROSIS FACTOR RECEPTOR SUPERFAMILY MEMBER 5"/>
    <property type="match status" value="1"/>
</dbReference>
<dbReference type="Gene3D" id="2.10.50.10">
    <property type="entry name" value="Tumor Necrosis Factor Receptor, subunit A, domain 2"/>
    <property type="match status" value="3"/>
</dbReference>
<accession>A0A1W5QGC4</accession>
<dbReference type="CDD" id="cd13422">
    <property type="entry name" value="TNFRSF5_teleost"/>
    <property type="match status" value="1"/>
</dbReference>
<keyword evidence="3" id="KW-0732">Signal</keyword>
<protein>
    <submittedName>
        <fullName evidence="5">Tumor necrosis factor receptor superfamily member 5</fullName>
    </submittedName>
</protein>
<dbReference type="GO" id="GO:0009897">
    <property type="term" value="C:external side of plasma membrane"/>
    <property type="evidence" value="ECO:0007669"/>
    <property type="project" value="TreeGrafter"/>
</dbReference>
<feature type="region of interest" description="Disordered" evidence="1">
    <location>
        <begin position="273"/>
        <end position="299"/>
    </location>
</feature>
<evidence type="ECO:0000256" key="1">
    <source>
        <dbReference type="SAM" id="MobiDB-lite"/>
    </source>
</evidence>
<dbReference type="GO" id="GO:0002768">
    <property type="term" value="P:immune response-regulating cell surface receptor signaling pathway"/>
    <property type="evidence" value="ECO:0007669"/>
    <property type="project" value="TreeGrafter"/>
</dbReference>
<keyword evidence="2" id="KW-1133">Transmembrane helix</keyword>
<proteinExistence type="evidence at transcript level"/>
<evidence type="ECO:0000256" key="3">
    <source>
        <dbReference type="SAM" id="SignalP"/>
    </source>
</evidence>
<evidence type="ECO:0000256" key="2">
    <source>
        <dbReference type="SAM" id="Phobius"/>
    </source>
</evidence>
<dbReference type="InterPro" id="IPR001368">
    <property type="entry name" value="TNFR/NGFR_Cys_rich_reg"/>
</dbReference>
<feature type="region of interest" description="Disordered" evidence="1">
    <location>
        <begin position="313"/>
        <end position="336"/>
    </location>
</feature>
<dbReference type="AlphaFoldDB" id="A0A1W5QGC4"/>
<evidence type="ECO:0000259" key="4">
    <source>
        <dbReference type="SMART" id="SM00208"/>
    </source>
</evidence>
<feature type="domain" description="TNFR-Cys" evidence="4">
    <location>
        <begin position="156"/>
        <end position="195"/>
    </location>
</feature>
<dbReference type="InterPro" id="IPR034053">
    <property type="entry name" value="TNFRSF5_N_teleost"/>
</dbReference>
<keyword evidence="2" id="KW-0472">Membrane</keyword>
<keyword evidence="2" id="KW-0812">Transmembrane</keyword>
<feature type="compositionally biased region" description="Acidic residues" evidence="1">
    <location>
        <begin position="279"/>
        <end position="290"/>
    </location>
</feature>
<sequence>MLLKLDQVHLLTMRMKILVALVCADFALMTAAQFSCDPLTQYQRSGQCCQMCSPGTHMLSQSPCFEPRCSECGESEYQDKYNTDSKCQQQPYCDANRNFQVSTQDNKKKKISCMCLLGFHCSGEICSICVPHTTCKPGEGAVAIGNHTHDTVCQRCPEGSFSSNDSWESVCTKHTECGSGYELWRKGTAISDNVCERMTRMYIGLLIGFLVLVSLIVAACLYTVHVKRKKKSFDIAGENGHLAINNRHIYTPVDDPENEQPLFVTQISKEECGTRTPEENVDEGSLEEGSDSGVYTQKGNFLKQETGKQEILSLPEESQTSTVVGEGPQDSFNQMG</sequence>
<dbReference type="PANTHER" id="PTHR46875:SF3">
    <property type="entry name" value="CD40 MOLECULE, TNF RECEPTOR SUPERFAMILY MEMBER 5"/>
    <property type="match status" value="1"/>
</dbReference>
<feature type="transmembrane region" description="Helical" evidence="2">
    <location>
        <begin position="201"/>
        <end position="224"/>
    </location>
</feature>
<feature type="signal peptide" evidence="3">
    <location>
        <begin position="1"/>
        <end position="32"/>
    </location>
</feature>
<name>A0A1W5QGC4_CYNSE</name>
<organism evidence="5">
    <name type="scientific">Cynoglossus semilaevis</name>
    <name type="common">Tongue sole</name>
    <dbReference type="NCBI Taxonomy" id="244447"/>
    <lineage>
        <taxon>Eukaryota</taxon>
        <taxon>Metazoa</taxon>
        <taxon>Chordata</taxon>
        <taxon>Craniata</taxon>
        <taxon>Vertebrata</taxon>
        <taxon>Euteleostomi</taxon>
        <taxon>Actinopterygii</taxon>
        <taxon>Neopterygii</taxon>
        <taxon>Teleostei</taxon>
        <taxon>Neoteleostei</taxon>
        <taxon>Acanthomorphata</taxon>
        <taxon>Carangaria</taxon>
        <taxon>Pleuronectiformes</taxon>
        <taxon>Pleuronectoidei</taxon>
        <taxon>Cynoglossidae</taxon>
        <taxon>Cynoglossinae</taxon>
        <taxon>Cynoglossus</taxon>
    </lineage>
</organism>
<feature type="chain" id="PRO_5013094316" evidence="3">
    <location>
        <begin position="33"/>
        <end position="336"/>
    </location>
</feature>
<reference evidence="5" key="1">
    <citation type="submission" date="2015-12" db="EMBL/GenBank/DDBJ databases">
        <title>Cloning and expression analysis of CD40 in half-smooth tongue sole (Cynoglossus semilaevis).</title>
        <authorList>
            <person name="Wei Z."/>
            <person name="Guo H."/>
            <person name="Li H."/>
            <person name="Wang W."/>
        </authorList>
    </citation>
    <scope>NUCLEOTIDE SEQUENCE</scope>
</reference>
<dbReference type="SUPFAM" id="SSF57586">
    <property type="entry name" value="TNF receptor-like"/>
    <property type="match status" value="3"/>
</dbReference>
<evidence type="ECO:0000313" key="5">
    <source>
        <dbReference type="EMBL" id="APW29987.1"/>
    </source>
</evidence>
<dbReference type="GO" id="GO:0035631">
    <property type="term" value="C:CD40 receptor complex"/>
    <property type="evidence" value="ECO:0007669"/>
    <property type="project" value="TreeGrafter"/>
</dbReference>
<dbReference type="EMBL" id="KU291170">
    <property type="protein sequence ID" value="APW29987.1"/>
    <property type="molecule type" value="mRNA"/>
</dbReference>